<reference evidence="3" key="1">
    <citation type="submission" date="2022-11" db="UniProtKB">
        <authorList>
            <consortium name="WormBaseParasite"/>
        </authorList>
    </citation>
    <scope>IDENTIFICATION</scope>
</reference>
<dbReference type="Gene3D" id="3.90.550.10">
    <property type="entry name" value="Spore Coat Polysaccharide Biosynthesis Protein SpsA, Chain A"/>
    <property type="match status" value="1"/>
</dbReference>
<proteinExistence type="predicted"/>
<protein>
    <submittedName>
        <fullName evidence="3">Nucleotidyl transferase domain-containing protein</fullName>
    </submittedName>
</protein>
<dbReference type="InterPro" id="IPR005835">
    <property type="entry name" value="NTP_transferase_dom"/>
</dbReference>
<evidence type="ECO:0000313" key="2">
    <source>
        <dbReference type="Proteomes" id="UP000887561"/>
    </source>
</evidence>
<sequence>MKALILVGGYGTRLRPLTLTQPKPLVEFANKPMVSHQIEALAAAGVDTVILAVTARIENLLSAEMQKEEQRVGVKVNFLI</sequence>
<evidence type="ECO:0000259" key="1">
    <source>
        <dbReference type="Pfam" id="PF00483"/>
    </source>
</evidence>
<name>A0A915N5N1_MELJA</name>
<accession>A0A915N5N1</accession>
<dbReference type="AlphaFoldDB" id="A0A915N5N1"/>
<dbReference type="Proteomes" id="UP000887561">
    <property type="component" value="Unplaced"/>
</dbReference>
<dbReference type="PANTHER" id="PTHR22572">
    <property type="entry name" value="SUGAR-1-PHOSPHATE GUANYL TRANSFERASE"/>
    <property type="match status" value="1"/>
</dbReference>
<dbReference type="InterPro" id="IPR050486">
    <property type="entry name" value="Mannose-1P_guanyltransferase"/>
</dbReference>
<evidence type="ECO:0000313" key="3">
    <source>
        <dbReference type="WBParaSite" id="scaffold7103_cov296.g11646"/>
    </source>
</evidence>
<feature type="domain" description="Nucleotidyl transferase" evidence="1">
    <location>
        <begin position="2"/>
        <end position="78"/>
    </location>
</feature>
<dbReference type="SUPFAM" id="SSF53448">
    <property type="entry name" value="Nucleotide-diphospho-sugar transferases"/>
    <property type="match status" value="1"/>
</dbReference>
<dbReference type="WBParaSite" id="scaffold7103_cov296.g11646">
    <property type="protein sequence ID" value="scaffold7103_cov296.g11646"/>
    <property type="gene ID" value="scaffold7103_cov296.g11646"/>
</dbReference>
<dbReference type="Pfam" id="PF00483">
    <property type="entry name" value="NTP_transferase"/>
    <property type="match status" value="1"/>
</dbReference>
<dbReference type="InterPro" id="IPR029044">
    <property type="entry name" value="Nucleotide-diphossugar_trans"/>
</dbReference>
<keyword evidence="2" id="KW-1185">Reference proteome</keyword>
<organism evidence="2 3">
    <name type="scientific">Meloidogyne javanica</name>
    <name type="common">Root-knot nematode worm</name>
    <dbReference type="NCBI Taxonomy" id="6303"/>
    <lineage>
        <taxon>Eukaryota</taxon>
        <taxon>Metazoa</taxon>
        <taxon>Ecdysozoa</taxon>
        <taxon>Nematoda</taxon>
        <taxon>Chromadorea</taxon>
        <taxon>Rhabditida</taxon>
        <taxon>Tylenchina</taxon>
        <taxon>Tylenchomorpha</taxon>
        <taxon>Tylenchoidea</taxon>
        <taxon>Meloidogynidae</taxon>
        <taxon>Meloidogyninae</taxon>
        <taxon>Meloidogyne</taxon>
        <taxon>Meloidogyne incognita group</taxon>
    </lineage>
</organism>